<name>A0A9N8N545_9BURK</name>
<protein>
    <submittedName>
        <fullName evidence="2">Uncharacterized protein</fullName>
    </submittedName>
</protein>
<reference evidence="2" key="1">
    <citation type="submission" date="2021-02" db="EMBL/GenBank/DDBJ databases">
        <authorList>
            <person name="Vanwijnsberghe S."/>
        </authorList>
    </citation>
    <scope>NUCLEOTIDE SEQUENCE</scope>
    <source>
        <strain evidence="2">R-70211</strain>
    </source>
</reference>
<feature type="region of interest" description="Disordered" evidence="1">
    <location>
        <begin position="1"/>
        <end position="31"/>
    </location>
</feature>
<organism evidence="2 3">
    <name type="scientific">Paraburkholderia domus</name>
    <dbReference type="NCBI Taxonomy" id="2793075"/>
    <lineage>
        <taxon>Bacteria</taxon>
        <taxon>Pseudomonadati</taxon>
        <taxon>Pseudomonadota</taxon>
        <taxon>Betaproteobacteria</taxon>
        <taxon>Burkholderiales</taxon>
        <taxon>Burkholderiaceae</taxon>
        <taxon>Paraburkholderia</taxon>
    </lineage>
</organism>
<evidence type="ECO:0000313" key="3">
    <source>
        <dbReference type="Proteomes" id="UP000675121"/>
    </source>
</evidence>
<sequence length="182" mass="20246">MVHLESVPSHIQPWRQGSHTSGGATRADGHFTKPAATFSHSRFAHEFRDISARQGPSLPPRVTGAPGFPCRPIRDARSAEWALMNPLSLTPNVRGHRFQMHHYRNCAGDPLKNWRCELLSLAYFSLQQQREVGAAPHRGNANRPIRMQGKANAAGIQPNKAPRKNKPYTAITALFLSARCIK</sequence>
<evidence type="ECO:0000256" key="1">
    <source>
        <dbReference type="SAM" id="MobiDB-lite"/>
    </source>
</evidence>
<proteinExistence type="predicted"/>
<gene>
    <name evidence="2" type="ORF">R70211_06432</name>
</gene>
<accession>A0A9N8N545</accession>
<evidence type="ECO:0000313" key="2">
    <source>
        <dbReference type="EMBL" id="CAE6953871.1"/>
    </source>
</evidence>
<feature type="region of interest" description="Disordered" evidence="1">
    <location>
        <begin position="134"/>
        <end position="163"/>
    </location>
</feature>
<dbReference type="EMBL" id="CAJNAS010000025">
    <property type="protein sequence ID" value="CAE6953871.1"/>
    <property type="molecule type" value="Genomic_DNA"/>
</dbReference>
<dbReference type="Proteomes" id="UP000675121">
    <property type="component" value="Unassembled WGS sequence"/>
</dbReference>
<keyword evidence="3" id="KW-1185">Reference proteome</keyword>
<comment type="caution">
    <text evidence="2">The sequence shown here is derived from an EMBL/GenBank/DDBJ whole genome shotgun (WGS) entry which is preliminary data.</text>
</comment>
<dbReference type="AlphaFoldDB" id="A0A9N8N545"/>